<evidence type="ECO:0000313" key="2">
    <source>
        <dbReference type="EMBL" id="KAG0448438.1"/>
    </source>
</evidence>
<keyword evidence="1" id="KW-0732">Signal</keyword>
<dbReference type="EMBL" id="JADCNL010000307">
    <property type="protein sequence ID" value="KAG0448561.1"/>
    <property type="molecule type" value="Genomic_DNA"/>
</dbReference>
<sequence>HKDLFTFSMSICFTFCLLSGEGFFEPTRLGHPYFYVHSYYIQHHVKAVAVGSAGGNSFWKSQKISTRDMVEENTSYYYPWTQPDLV</sequence>
<gene>
    <name evidence="3" type="ORF">HPP92_027772</name>
    <name evidence="2" type="ORF">HPP92_027827</name>
</gene>
<feature type="chain" id="PRO_5036240282" evidence="1">
    <location>
        <begin position="25"/>
        <end position="86"/>
    </location>
</feature>
<evidence type="ECO:0000313" key="4">
    <source>
        <dbReference type="Proteomes" id="UP000636800"/>
    </source>
</evidence>
<dbReference type="Proteomes" id="UP000636800">
    <property type="component" value="Unassembled WGS sequence"/>
</dbReference>
<proteinExistence type="predicted"/>
<evidence type="ECO:0000256" key="1">
    <source>
        <dbReference type="SAM" id="SignalP"/>
    </source>
</evidence>
<feature type="non-terminal residue" evidence="3">
    <location>
        <position position="1"/>
    </location>
</feature>
<evidence type="ECO:0000313" key="5">
    <source>
        <dbReference type="Proteomes" id="UP000639772"/>
    </source>
</evidence>
<dbReference type="EMBL" id="JADCNM010000308">
    <property type="protein sequence ID" value="KAG0448438.1"/>
    <property type="molecule type" value="Genomic_DNA"/>
</dbReference>
<accession>A0A835PAJ7</accession>
<organism evidence="3 4">
    <name type="scientific">Vanilla planifolia</name>
    <name type="common">Vanilla</name>
    <dbReference type="NCBI Taxonomy" id="51239"/>
    <lineage>
        <taxon>Eukaryota</taxon>
        <taxon>Viridiplantae</taxon>
        <taxon>Streptophyta</taxon>
        <taxon>Embryophyta</taxon>
        <taxon>Tracheophyta</taxon>
        <taxon>Spermatophyta</taxon>
        <taxon>Magnoliopsida</taxon>
        <taxon>Liliopsida</taxon>
        <taxon>Asparagales</taxon>
        <taxon>Orchidaceae</taxon>
        <taxon>Vanilloideae</taxon>
        <taxon>Vanilleae</taxon>
        <taxon>Vanilla</taxon>
    </lineage>
</organism>
<feature type="signal peptide" evidence="1">
    <location>
        <begin position="1"/>
        <end position="24"/>
    </location>
</feature>
<reference evidence="4 5" key="1">
    <citation type="journal article" date="2020" name="Nat. Food">
        <title>A phased Vanilla planifolia genome enables genetic improvement of flavour and production.</title>
        <authorList>
            <person name="Hasing T."/>
            <person name="Tang H."/>
            <person name="Brym M."/>
            <person name="Khazi F."/>
            <person name="Huang T."/>
            <person name="Chambers A.H."/>
        </authorList>
    </citation>
    <scope>NUCLEOTIDE SEQUENCE [LARGE SCALE GENOMIC DNA]</scope>
    <source>
        <tissue evidence="3">Leaf</tissue>
    </source>
</reference>
<dbReference type="Proteomes" id="UP000639772">
    <property type="component" value="Unassembled WGS sequence"/>
</dbReference>
<keyword evidence="4" id="KW-1185">Reference proteome</keyword>
<protein>
    <submittedName>
        <fullName evidence="3">Uncharacterized protein</fullName>
    </submittedName>
</protein>
<dbReference type="AlphaFoldDB" id="A0A835PAJ7"/>
<name>A0A835PAJ7_VANPL</name>
<evidence type="ECO:0000313" key="3">
    <source>
        <dbReference type="EMBL" id="KAG0448561.1"/>
    </source>
</evidence>
<comment type="caution">
    <text evidence="3">The sequence shown here is derived from an EMBL/GenBank/DDBJ whole genome shotgun (WGS) entry which is preliminary data.</text>
</comment>